<sequence>MHRPCPPPHALHAGTLVCLALLCLAPAARAEEAAASAPHPFALSPLMGSSGLSGATLTPSAQITDWGRMELRYDRQIPGLAPNRFGGTDGHNIILGFGLLPNLEVSGRLASNNMHGNCYTEGCGIRDLSANFKVGIPLDAAGRYHLAAGATDLGGQATNFRSYFGVLSYIDNRWLASLGVAQRQSSRNRQGASPLHGPFAHLAYQPLSWARAGIEYTDGDAWANAHLLAPAQWLPQDWRAHVGVSTRLNRNDTTDQAWWNIGLSIPLYRVPSIDAGAKAQTAALTTTPTVRATSPIATPSASVENIVSTQAAPSPAPQPFPEAPRHSFQRLPLLGVVPFPGHSSVSALPPDDTVDTPGRDIVTRLNAHEQAYRQAAIPALAPAQAQQTASSFIPQPTLPLTLEQAQQLAAALETQGLEDISIGHTPQGKLLVSINNATYAWNAVDAIGASLAALAQTLGTVPRDYQLVLHQRQLPIAGVAGRTDCLEQWLQNTTPSCNAGQLFSAGSAALAQWFDGAQWLVEQQAASWKTTRLTLNPLLQSRVATEYGVLDYSLGVQLGIEQPLWSGAWIDIRQNIPLDESDDFQNGSAFGSARIQNELDRAILVQTARLPLEQWMPSLAQPAMQPWGLTNVTGQVALGRVDADYTGTVGELRWEPGEGQHRISVLGGYLRKEDDTPRIGRQMTFDRYAQPALLGYRYNHASTRTYLELEGGQFMNADRGVRAELKQWFGDVAISFYMQQTSPETSLPSRRFAGMNVSLPLGPRKSMMPGRHIQVQSVPRWAHSIQTLVGNSSNDILSGYGARPDTPRLDSHFNSDRASLLYYEDNIYRIRQVAQQLRRSQ</sequence>
<evidence type="ECO:0000256" key="1">
    <source>
        <dbReference type="SAM" id="SignalP"/>
    </source>
</evidence>
<dbReference type="RefSeq" id="WP_073356096.1">
    <property type="nucleotide sequence ID" value="NZ_FQUZ01000015.1"/>
</dbReference>
<evidence type="ECO:0000313" key="2">
    <source>
        <dbReference type="EMBL" id="SHF21148.1"/>
    </source>
</evidence>
<evidence type="ECO:0000313" key="3">
    <source>
        <dbReference type="Proteomes" id="UP000184327"/>
    </source>
</evidence>
<dbReference type="EMBL" id="FQUZ01000015">
    <property type="protein sequence ID" value="SHF21148.1"/>
    <property type="molecule type" value="Genomic_DNA"/>
</dbReference>
<reference evidence="2 3" key="1">
    <citation type="submission" date="2016-11" db="EMBL/GenBank/DDBJ databases">
        <authorList>
            <person name="Jaros S."/>
            <person name="Januszkiewicz K."/>
            <person name="Wedrychowicz H."/>
        </authorList>
    </citation>
    <scope>NUCLEOTIDE SEQUENCE [LARGE SCALE GENOMIC DNA]</scope>
    <source>
        <strain evidence="2 3">DSM 16112</strain>
    </source>
</reference>
<keyword evidence="3" id="KW-1185">Reference proteome</keyword>
<accession>A0A1M4ZT15</accession>
<dbReference type="AlphaFoldDB" id="A0A1M4ZT15"/>
<feature type="signal peptide" evidence="1">
    <location>
        <begin position="1"/>
        <end position="30"/>
    </location>
</feature>
<feature type="chain" id="PRO_5012341216" evidence="1">
    <location>
        <begin position="31"/>
        <end position="841"/>
    </location>
</feature>
<organism evidence="2 3">
    <name type="scientific">Lampropedia hyalina DSM 16112</name>
    <dbReference type="NCBI Taxonomy" id="1122156"/>
    <lineage>
        <taxon>Bacteria</taxon>
        <taxon>Pseudomonadati</taxon>
        <taxon>Pseudomonadota</taxon>
        <taxon>Betaproteobacteria</taxon>
        <taxon>Burkholderiales</taxon>
        <taxon>Comamonadaceae</taxon>
        <taxon>Lampropedia</taxon>
    </lineage>
</organism>
<dbReference type="STRING" id="1122156.SAMN02745117_01525"/>
<dbReference type="Proteomes" id="UP000184327">
    <property type="component" value="Unassembled WGS sequence"/>
</dbReference>
<name>A0A1M4ZT15_9BURK</name>
<gene>
    <name evidence="2" type="ORF">SAMN02745117_01525</name>
</gene>
<proteinExistence type="predicted"/>
<dbReference type="Pfam" id="PF06082">
    <property type="entry name" value="YjbH"/>
    <property type="match status" value="1"/>
</dbReference>
<protein>
    <submittedName>
        <fullName evidence="2">Exopolysaccharide biosynthesis protein YbjH</fullName>
    </submittedName>
</protein>
<keyword evidence="1" id="KW-0732">Signal</keyword>
<dbReference type="InterPro" id="IPR010344">
    <property type="entry name" value="YbjH"/>
</dbReference>
<dbReference type="OrthoDB" id="5392628at2"/>